<evidence type="ECO:0000256" key="3">
    <source>
        <dbReference type="ARBA" id="ARBA00022692"/>
    </source>
</evidence>
<dbReference type="GO" id="GO:0061024">
    <property type="term" value="P:membrane organization"/>
    <property type="evidence" value="ECO:0007669"/>
    <property type="project" value="TreeGrafter"/>
</dbReference>
<dbReference type="GO" id="GO:0071786">
    <property type="term" value="P:endoplasmic reticulum tubular network organization"/>
    <property type="evidence" value="ECO:0007669"/>
    <property type="project" value="TreeGrafter"/>
</dbReference>
<evidence type="ECO:0000313" key="8">
    <source>
        <dbReference type="Proteomes" id="UP000027586"/>
    </source>
</evidence>
<organism evidence="7 8">
    <name type="scientific">Lichtheimia corymbifera JMRC:FSU:9682</name>
    <dbReference type="NCBI Taxonomy" id="1263082"/>
    <lineage>
        <taxon>Eukaryota</taxon>
        <taxon>Fungi</taxon>
        <taxon>Fungi incertae sedis</taxon>
        <taxon>Mucoromycota</taxon>
        <taxon>Mucoromycotina</taxon>
        <taxon>Mucoromycetes</taxon>
        <taxon>Mucorales</taxon>
        <taxon>Lichtheimiaceae</taxon>
        <taxon>Lichtheimia</taxon>
    </lineage>
</organism>
<keyword evidence="8" id="KW-1185">Reference proteome</keyword>
<feature type="transmembrane region" description="Helical" evidence="6">
    <location>
        <begin position="151"/>
        <end position="172"/>
    </location>
</feature>
<feature type="transmembrane region" description="Helical" evidence="6">
    <location>
        <begin position="111"/>
        <end position="130"/>
    </location>
</feature>
<name>A0A068RXV3_9FUNG</name>
<dbReference type="VEuPathDB" id="FungiDB:LCOR_05139.1"/>
<evidence type="ECO:0000256" key="4">
    <source>
        <dbReference type="ARBA" id="ARBA00022989"/>
    </source>
</evidence>
<protein>
    <submittedName>
        <fullName evidence="7">Protein of upf0121 family</fullName>
    </submittedName>
</protein>
<evidence type="ECO:0000256" key="5">
    <source>
        <dbReference type="ARBA" id="ARBA00023136"/>
    </source>
</evidence>
<dbReference type="GO" id="GO:0016020">
    <property type="term" value="C:membrane"/>
    <property type="evidence" value="ECO:0007669"/>
    <property type="project" value="UniProtKB-SubCell"/>
</dbReference>
<keyword evidence="5 6" id="KW-0472">Membrane</keyword>
<comment type="subcellular location">
    <subcellularLocation>
        <location evidence="1">Membrane</location>
        <topology evidence="1">Multi-pass membrane protein</topology>
    </subcellularLocation>
</comment>
<sequence>MCLLPISSRYSVGGSGGGIRNCDPAKVCVVGVKETLGLFLLPSFLLLDVNPSISLGHPPMAQPSTLPLQQRVLKLVQTLQFAWFAGHLFTLLGTSLHLLSVVTFQSASKPYSLAYLGALLSYGVVIYKTHGVPKLNAAYAQRLVMDENVQYFLLALYWFFSSPITVTLVPYATFSLFHALGYVRSNIIPNVFPAAPAAAASSSSSSGASTTTWQAKTQQQIKAWVDKNYETAMRFVAQIEVVGIMGRLLLGIFRLHIMPIFLYAQFLRFRYHLSAYTRQSFTHLKRTLDQVTADPRVPPAVRKAYMTVQDVITRYGQAAVQQQPGRR</sequence>
<dbReference type="Pfam" id="PF03661">
    <property type="entry name" value="TMEM33_Pom33"/>
    <property type="match status" value="1"/>
</dbReference>
<keyword evidence="4 6" id="KW-1133">Transmembrane helix</keyword>
<dbReference type="OrthoDB" id="5581259at2759"/>
<reference evidence="7" key="1">
    <citation type="submission" date="2013-08" db="EMBL/GenBank/DDBJ databases">
        <title>Gene expansion shapes genome architecture in the human pathogen Lichtheimia corymbifera: an evolutionary genomics analysis in the ancient terrestrial Mucorales (Mucoromycotina).</title>
        <authorList>
            <person name="Schwartze V.U."/>
            <person name="Winter S."/>
            <person name="Shelest E."/>
            <person name="Marcet-Houben M."/>
            <person name="Horn F."/>
            <person name="Wehner S."/>
            <person name="Hoffmann K."/>
            <person name="Riege K."/>
            <person name="Sammeth M."/>
            <person name="Nowrousian M."/>
            <person name="Valiante V."/>
            <person name="Linde J."/>
            <person name="Jacobsen I.D."/>
            <person name="Marz M."/>
            <person name="Brakhage A.A."/>
            <person name="Gabaldon T."/>
            <person name="Bocker S."/>
            <person name="Voigt K."/>
        </authorList>
    </citation>
    <scope>NUCLEOTIDE SEQUENCE [LARGE SCALE GENOMIC DNA]</scope>
    <source>
        <strain evidence="7">FSU 9682</strain>
    </source>
</reference>
<feature type="transmembrane region" description="Helical" evidence="6">
    <location>
        <begin position="81"/>
        <end position="99"/>
    </location>
</feature>
<evidence type="ECO:0000256" key="1">
    <source>
        <dbReference type="ARBA" id="ARBA00004141"/>
    </source>
</evidence>
<evidence type="ECO:0000313" key="7">
    <source>
        <dbReference type="EMBL" id="CDH53826.1"/>
    </source>
</evidence>
<dbReference type="PANTHER" id="PTHR12703">
    <property type="entry name" value="TRANSMEMBRANE PROTEIN 33"/>
    <property type="match status" value="1"/>
</dbReference>
<proteinExistence type="inferred from homology"/>
<evidence type="ECO:0000256" key="6">
    <source>
        <dbReference type="SAM" id="Phobius"/>
    </source>
</evidence>
<evidence type="ECO:0000256" key="2">
    <source>
        <dbReference type="ARBA" id="ARBA00007322"/>
    </source>
</evidence>
<gene>
    <name evidence="7" type="ORF">LCOR_05139.1</name>
</gene>
<comment type="similarity">
    <text evidence="2">Belongs to the PER33/POM33 family.</text>
</comment>
<keyword evidence="3 6" id="KW-0812">Transmembrane</keyword>
<dbReference type="AlphaFoldDB" id="A0A068RXV3"/>
<feature type="transmembrane region" description="Helical" evidence="6">
    <location>
        <begin position="244"/>
        <end position="264"/>
    </location>
</feature>
<dbReference type="InterPro" id="IPR051645">
    <property type="entry name" value="PER33/POM33_regulator"/>
</dbReference>
<comment type="caution">
    <text evidence="7">The sequence shown here is derived from an EMBL/GenBank/DDBJ whole genome shotgun (WGS) entry which is preliminary data.</text>
</comment>
<dbReference type="GO" id="GO:0005783">
    <property type="term" value="C:endoplasmic reticulum"/>
    <property type="evidence" value="ECO:0007669"/>
    <property type="project" value="TreeGrafter"/>
</dbReference>
<dbReference type="EMBL" id="CBTN010000019">
    <property type="protein sequence ID" value="CDH53826.1"/>
    <property type="molecule type" value="Genomic_DNA"/>
</dbReference>
<dbReference type="Proteomes" id="UP000027586">
    <property type="component" value="Unassembled WGS sequence"/>
</dbReference>
<dbReference type="PANTHER" id="PTHR12703:SF4">
    <property type="entry name" value="TRANSMEMBRANE PROTEIN 33"/>
    <property type="match status" value="1"/>
</dbReference>
<dbReference type="InterPro" id="IPR005344">
    <property type="entry name" value="TMEM33/Pom33"/>
</dbReference>
<dbReference type="STRING" id="1263082.A0A068RXV3"/>
<accession>A0A068RXV3</accession>